<dbReference type="EMBL" id="GL876981">
    <property type="protein sequence ID" value="KLU92559.1"/>
    <property type="molecule type" value="Genomic_DNA"/>
</dbReference>
<reference evidence="2" key="5">
    <citation type="submission" date="2015-06" db="UniProtKB">
        <authorList>
            <consortium name="EnsemblFungi"/>
        </authorList>
    </citation>
    <scope>IDENTIFICATION</scope>
    <source>
        <strain evidence="2">ATCC 64411</strain>
    </source>
</reference>
<reference evidence="3" key="1">
    <citation type="submission" date="2010-05" db="EMBL/GenBank/DDBJ databases">
        <title>The genome sequence of Magnaporthe poae strain ATCC 64411.</title>
        <authorList>
            <person name="Ma L.-J."/>
            <person name="Dead R."/>
            <person name="Young S."/>
            <person name="Zeng Q."/>
            <person name="Koehrsen M."/>
            <person name="Alvarado L."/>
            <person name="Berlin A."/>
            <person name="Chapman S.B."/>
            <person name="Chen Z."/>
            <person name="Freedman E."/>
            <person name="Gellesch M."/>
            <person name="Goldberg J."/>
            <person name="Griggs A."/>
            <person name="Gujja S."/>
            <person name="Heilman E.R."/>
            <person name="Heiman D."/>
            <person name="Hepburn T."/>
            <person name="Howarth C."/>
            <person name="Jen D."/>
            <person name="Larson L."/>
            <person name="Mehta T."/>
            <person name="Neiman D."/>
            <person name="Pearson M."/>
            <person name="Roberts A."/>
            <person name="Saif S."/>
            <person name="Shea T."/>
            <person name="Shenoy N."/>
            <person name="Sisk P."/>
            <person name="Stolte C."/>
            <person name="Sykes S."/>
            <person name="Walk T."/>
            <person name="White J."/>
            <person name="Yandava C."/>
            <person name="Haas B."/>
            <person name="Nusbaum C."/>
            <person name="Birren B."/>
        </authorList>
    </citation>
    <scope>NUCLEOTIDE SEQUENCE [LARGE SCALE GENOMIC DNA]</scope>
    <source>
        <strain evidence="3">ATCC 64411 / 73-15</strain>
    </source>
</reference>
<accession>A0A0C4EFG0</accession>
<reference evidence="2" key="4">
    <citation type="journal article" date="2015" name="G3 (Bethesda)">
        <title>Genome sequences of three phytopathogenic species of the Magnaporthaceae family of fungi.</title>
        <authorList>
            <person name="Okagaki L.H."/>
            <person name="Nunes C.C."/>
            <person name="Sailsbery J."/>
            <person name="Clay B."/>
            <person name="Brown D."/>
            <person name="John T."/>
            <person name="Oh Y."/>
            <person name="Young N."/>
            <person name="Fitzgerald M."/>
            <person name="Haas B.J."/>
            <person name="Zeng Q."/>
            <person name="Young S."/>
            <person name="Adiconis X."/>
            <person name="Fan L."/>
            <person name="Levin J.Z."/>
            <person name="Mitchell T.K."/>
            <person name="Okubara P.A."/>
            <person name="Farman M.L."/>
            <person name="Kohn L.M."/>
            <person name="Birren B."/>
            <person name="Ma L.-J."/>
            <person name="Dean R.A."/>
        </authorList>
    </citation>
    <scope>NUCLEOTIDE SEQUENCE</scope>
    <source>
        <strain evidence="2">ATCC 64411 / 73-15</strain>
    </source>
</reference>
<reference evidence="1" key="2">
    <citation type="submission" date="2010-05" db="EMBL/GenBank/DDBJ databases">
        <title>The Genome Sequence of Magnaporthe poae strain ATCC 64411.</title>
        <authorList>
            <consortium name="The Broad Institute Genome Sequencing Platform"/>
            <consortium name="Broad Institute Genome Sequencing Center for Infectious Disease"/>
            <person name="Ma L.-J."/>
            <person name="Dead R."/>
            <person name="Young S."/>
            <person name="Zeng Q."/>
            <person name="Koehrsen M."/>
            <person name="Alvarado L."/>
            <person name="Berlin A."/>
            <person name="Chapman S.B."/>
            <person name="Chen Z."/>
            <person name="Freedman E."/>
            <person name="Gellesch M."/>
            <person name="Goldberg J."/>
            <person name="Griggs A."/>
            <person name="Gujja S."/>
            <person name="Heilman E.R."/>
            <person name="Heiman D."/>
            <person name="Hepburn T."/>
            <person name="Howarth C."/>
            <person name="Jen D."/>
            <person name="Larson L."/>
            <person name="Mehta T."/>
            <person name="Neiman D."/>
            <person name="Pearson M."/>
            <person name="Roberts A."/>
            <person name="Saif S."/>
            <person name="Shea T."/>
            <person name="Shenoy N."/>
            <person name="Sisk P."/>
            <person name="Stolte C."/>
            <person name="Sykes S."/>
            <person name="Walk T."/>
            <person name="White J."/>
            <person name="Yandava C."/>
            <person name="Haas B."/>
            <person name="Nusbaum C."/>
            <person name="Birren B."/>
        </authorList>
    </citation>
    <scope>NUCLEOTIDE SEQUENCE</scope>
    <source>
        <strain evidence="1">ATCC 64411</strain>
    </source>
</reference>
<reference evidence="1" key="3">
    <citation type="submission" date="2011-03" db="EMBL/GenBank/DDBJ databases">
        <title>Annotation of Magnaporthe poae ATCC 64411.</title>
        <authorList>
            <person name="Ma L.-J."/>
            <person name="Dead R."/>
            <person name="Young S.K."/>
            <person name="Zeng Q."/>
            <person name="Gargeya S."/>
            <person name="Fitzgerald M."/>
            <person name="Haas B."/>
            <person name="Abouelleil A."/>
            <person name="Alvarado L."/>
            <person name="Arachchi H.M."/>
            <person name="Berlin A."/>
            <person name="Brown A."/>
            <person name="Chapman S.B."/>
            <person name="Chen Z."/>
            <person name="Dunbar C."/>
            <person name="Freedman E."/>
            <person name="Gearin G."/>
            <person name="Gellesch M."/>
            <person name="Goldberg J."/>
            <person name="Griggs A."/>
            <person name="Gujja S."/>
            <person name="Heiman D."/>
            <person name="Howarth C."/>
            <person name="Larson L."/>
            <person name="Lui A."/>
            <person name="MacDonald P.J.P."/>
            <person name="Mehta T."/>
            <person name="Montmayeur A."/>
            <person name="Murphy C."/>
            <person name="Neiman D."/>
            <person name="Pearson M."/>
            <person name="Priest M."/>
            <person name="Roberts A."/>
            <person name="Saif S."/>
            <person name="Shea T."/>
            <person name="Shenoy N."/>
            <person name="Sisk P."/>
            <person name="Stolte C."/>
            <person name="Sykes S."/>
            <person name="Yandava C."/>
            <person name="Wortman J."/>
            <person name="Nusbaum C."/>
            <person name="Birren B."/>
        </authorList>
    </citation>
    <scope>NUCLEOTIDE SEQUENCE</scope>
    <source>
        <strain evidence="1">ATCC 64411</strain>
    </source>
</reference>
<evidence type="ECO:0000313" key="1">
    <source>
        <dbReference type="EMBL" id="KLU92559.1"/>
    </source>
</evidence>
<dbReference type="Proteomes" id="UP000011715">
    <property type="component" value="Unassembled WGS sequence"/>
</dbReference>
<name>A0A0C4EFG0_MAGP6</name>
<dbReference type="AlphaFoldDB" id="A0A0C4EFG0"/>
<gene>
    <name evidence="1" type="ORF">MAPG_11504</name>
</gene>
<keyword evidence="3" id="KW-1185">Reference proteome</keyword>
<evidence type="ECO:0000313" key="2">
    <source>
        <dbReference type="EnsemblFungi" id="MAPG_11504T0"/>
    </source>
</evidence>
<dbReference type="OrthoDB" id="2548233at2759"/>
<proteinExistence type="predicted"/>
<dbReference type="EMBL" id="ADBL01002834">
    <property type="status" value="NOT_ANNOTATED_CDS"/>
    <property type="molecule type" value="Genomic_DNA"/>
</dbReference>
<sequence>MPPIVMLASGTSRREVHRDQGRAASKAFAGAVPAAGLTLTELGLRSHGHPVNPPASHWRMDGLCACVVLNRLFTHVAGVEPPPPGAGGGQDDDESDLAFMLPAFKDACSAAQKEPHLDPALDVLAREYIADHHHRKAIHAGVLPFLGDAVTVHTCFDLALSSCGYL</sequence>
<protein>
    <submittedName>
        <fullName evidence="1 2">Uncharacterized protein</fullName>
    </submittedName>
</protein>
<dbReference type="VEuPathDB" id="FungiDB:MAPG_11504"/>
<organism evidence="2 3">
    <name type="scientific">Magnaporthiopsis poae (strain ATCC 64411 / 73-15)</name>
    <name type="common">Kentucky bluegrass fungus</name>
    <name type="synonym">Magnaporthe poae</name>
    <dbReference type="NCBI Taxonomy" id="644358"/>
    <lineage>
        <taxon>Eukaryota</taxon>
        <taxon>Fungi</taxon>
        <taxon>Dikarya</taxon>
        <taxon>Ascomycota</taxon>
        <taxon>Pezizomycotina</taxon>
        <taxon>Sordariomycetes</taxon>
        <taxon>Sordariomycetidae</taxon>
        <taxon>Magnaporthales</taxon>
        <taxon>Magnaporthaceae</taxon>
        <taxon>Magnaporthiopsis</taxon>
    </lineage>
</organism>
<evidence type="ECO:0000313" key="3">
    <source>
        <dbReference type="Proteomes" id="UP000011715"/>
    </source>
</evidence>
<dbReference type="EnsemblFungi" id="MAPG_11504T0">
    <property type="protein sequence ID" value="MAPG_11504T0"/>
    <property type="gene ID" value="MAPG_11504"/>
</dbReference>